<evidence type="ECO:0000256" key="3">
    <source>
        <dbReference type="ARBA" id="ARBA00022670"/>
    </source>
</evidence>
<dbReference type="EMBL" id="ML170156">
    <property type="protein sequence ID" value="TDL29848.1"/>
    <property type="molecule type" value="Genomic_DNA"/>
</dbReference>
<dbReference type="Pfam" id="PF00443">
    <property type="entry name" value="UCH"/>
    <property type="match status" value="1"/>
</dbReference>
<reference evidence="10 11" key="1">
    <citation type="submission" date="2018-06" db="EMBL/GenBank/DDBJ databases">
        <title>A transcriptomic atlas of mushroom development highlights an independent origin of complex multicellularity.</title>
        <authorList>
            <consortium name="DOE Joint Genome Institute"/>
            <person name="Krizsan K."/>
            <person name="Almasi E."/>
            <person name="Merenyi Z."/>
            <person name="Sahu N."/>
            <person name="Viragh M."/>
            <person name="Koszo T."/>
            <person name="Mondo S."/>
            <person name="Kiss B."/>
            <person name="Balint B."/>
            <person name="Kues U."/>
            <person name="Barry K."/>
            <person name="Hegedus J.C."/>
            <person name="Henrissat B."/>
            <person name="Johnson J."/>
            <person name="Lipzen A."/>
            <person name="Ohm R."/>
            <person name="Nagy I."/>
            <person name="Pangilinan J."/>
            <person name="Yan J."/>
            <person name="Xiong Y."/>
            <person name="Grigoriev I.V."/>
            <person name="Hibbett D.S."/>
            <person name="Nagy L.G."/>
        </authorList>
    </citation>
    <scope>NUCLEOTIDE SEQUENCE [LARGE SCALE GENOMIC DNA]</scope>
    <source>
        <strain evidence="10 11">SZMC22713</strain>
    </source>
</reference>
<evidence type="ECO:0000256" key="1">
    <source>
        <dbReference type="ARBA" id="ARBA00000707"/>
    </source>
</evidence>
<feature type="region of interest" description="Disordered" evidence="8">
    <location>
        <begin position="460"/>
        <end position="694"/>
    </location>
</feature>
<dbReference type="OrthoDB" id="420187at2759"/>
<dbReference type="PANTHER" id="PTHR24006">
    <property type="entry name" value="UBIQUITIN CARBOXYL-TERMINAL HYDROLASE"/>
    <property type="match status" value="1"/>
</dbReference>
<dbReference type="GO" id="GO:0005634">
    <property type="term" value="C:nucleus"/>
    <property type="evidence" value="ECO:0007669"/>
    <property type="project" value="TreeGrafter"/>
</dbReference>
<dbReference type="InterPro" id="IPR018200">
    <property type="entry name" value="USP_CS"/>
</dbReference>
<dbReference type="PROSITE" id="PS00973">
    <property type="entry name" value="USP_2"/>
    <property type="match status" value="1"/>
</dbReference>
<dbReference type="Proteomes" id="UP000294933">
    <property type="component" value="Unassembled WGS sequence"/>
</dbReference>
<dbReference type="InterPro" id="IPR028889">
    <property type="entry name" value="USP"/>
</dbReference>
<dbReference type="EC" id="3.4.19.12" evidence="7"/>
<feature type="compositionally biased region" description="Low complexity" evidence="8">
    <location>
        <begin position="578"/>
        <end position="587"/>
    </location>
</feature>
<dbReference type="InterPro" id="IPR001394">
    <property type="entry name" value="Peptidase_C19_UCH"/>
</dbReference>
<evidence type="ECO:0000256" key="6">
    <source>
        <dbReference type="ARBA" id="ARBA00022807"/>
    </source>
</evidence>
<feature type="compositionally biased region" description="Basic and acidic residues" evidence="8">
    <location>
        <begin position="665"/>
        <end position="674"/>
    </location>
</feature>
<feature type="compositionally biased region" description="Low complexity" evidence="8">
    <location>
        <begin position="84"/>
        <end position="98"/>
    </location>
</feature>
<feature type="region of interest" description="Disordered" evidence="8">
    <location>
        <begin position="1"/>
        <end position="30"/>
    </location>
</feature>
<evidence type="ECO:0000313" key="11">
    <source>
        <dbReference type="Proteomes" id="UP000294933"/>
    </source>
</evidence>
<feature type="region of interest" description="Disordered" evidence="8">
    <location>
        <begin position="80"/>
        <end position="100"/>
    </location>
</feature>
<organism evidence="10 11">
    <name type="scientific">Rickenella mellea</name>
    <dbReference type="NCBI Taxonomy" id="50990"/>
    <lineage>
        <taxon>Eukaryota</taxon>
        <taxon>Fungi</taxon>
        <taxon>Dikarya</taxon>
        <taxon>Basidiomycota</taxon>
        <taxon>Agaricomycotina</taxon>
        <taxon>Agaricomycetes</taxon>
        <taxon>Hymenochaetales</taxon>
        <taxon>Rickenellaceae</taxon>
        <taxon>Rickenella</taxon>
    </lineage>
</organism>
<evidence type="ECO:0000256" key="7">
    <source>
        <dbReference type="RuleBase" id="RU366025"/>
    </source>
</evidence>
<dbReference type="PROSITE" id="PS50235">
    <property type="entry name" value="USP_3"/>
    <property type="match status" value="1"/>
</dbReference>
<keyword evidence="3 7" id="KW-0645">Protease</keyword>
<feature type="compositionally biased region" description="Basic residues" evidence="8">
    <location>
        <begin position="678"/>
        <end position="694"/>
    </location>
</feature>
<evidence type="ECO:0000256" key="8">
    <source>
        <dbReference type="SAM" id="MobiDB-lite"/>
    </source>
</evidence>
<accession>A0A4V6PN30</accession>
<feature type="compositionally biased region" description="Polar residues" evidence="8">
    <location>
        <begin position="488"/>
        <end position="499"/>
    </location>
</feature>
<keyword evidence="5 7" id="KW-0378">Hydrolase</keyword>
<comment type="catalytic activity">
    <reaction evidence="1 7">
        <text>Thiol-dependent hydrolysis of ester, thioester, amide, peptide and isopeptide bonds formed by the C-terminal Gly of ubiquitin (a 76-residue protein attached to proteins as an intracellular targeting signal).</text>
        <dbReference type="EC" id="3.4.19.12"/>
    </reaction>
</comment>
<feature type="compositionally biased region" description="Pro residues" evidence="8">
    <location>
        <begin position="554"/>
        <end position="577"/>
    </location>
</feature>
<dbReference type="PANTHER" id="PTHR24006:SF758">
    <property type="entry name" value="UBIQUITIN CARBOXYL-TERMINAL HYDROLASE 36"/>
    <property type="match status" value="1"/>
</dbReference>
<feature type="compositionally biased region" description="Polar residues" evidence="8">
    <location>
        <begin position="633"/>
        <end position="664"/>
    </location>
</feature>
<dbReference type="PROSITE" id="PS00972">
    <property type="entry name" value="USP_1"/>
    <property type="match status" value="1"/>
</dbReference>
<evidence type="ECO:0000256" key="4">
    <source>
        <dbReference type="ARBA" id="ARBA00022786"/>
    </source>
</evidence>
<evidence type="ECO:0000313" key="10">
    <source>
        <dbReference type="EMBL" id="TDL29848.1"/>
    </source>
</evidence>
<dbReference type="Gene3D" id="3.90.70.10">
    <property type="entry name" value="Cysteine proteinases"/>
    <property type="match status" value="1"/>
</dbReference>
<feature type="compositionally biased region" description="Polar residues" evidence="8">
    <location>
        <begin position="609"/>
        <end position="621"/>
    </location>
</feature>
<feature type="domain" description="USP" evidence="9">
    <location>
        <begin position="126"/>
        <end position="425"/>
    </location>
</feature>
<comment type="similarity">
    <text evidence="2 7">Belongs to the peptidase C19 family.</text>
</comment>
<feature type="compositionally biased region" description="Polar residues" evidence="8">
    <location>
        <begin position="1"/>
        <end position="16"/>
    </location>
</feature>
<feature type="compositionally biased region" description="Acidic residues" evidence="8">
    <location>
        <begin position="538"/>
        <end position="547"/>
    </location>
</feature>
<dbReference type="InterPro" id="IPR050164">
    <property type="entry name" value="Peptidase_C19"/>
</dbReference>
<keyword evidence="6 7" id="KW-0788">Thiol protease</keyword>
<feature type="compositionally biased region" description="Low complexity" evidence="8">
    <location>
        <begin position="622"/>
        <end position="632"/>
    </location>
</feature>
<dbReference type="AlphaFoldDB" id="A0A4V6PN30"/>
<dbReference type="SUPFAM" id="SSF54001">
    <property type="entry name" value="Cysteine proteinases"/>
    <property type="match status" value="1"/>
</dbReference>
<dbReference type="GO" id="GO:0004843">
    <property type="term" value="F:cysteine-type deubiquitinase activity"/>
    <property type="evidence" value="ECO:0007669"/>
    <property type="project" value="UniProtKB-UniRule"/>
</dbReference>
<name>A0A4V6PN30_9AGAM</name>
<dbReference type="GO" id="GO:0006508">
    <property type="term" value="P:proteolysis"/>
    <property type="evidence" value="ECO:0007669"/>
    <property type="project" value="UniProtKB-KW"/>
</dbReference>
<keyword evidence="4 7" id="KW-0833">Ubl conjugation pathway</keyword>
<keyword evidence="11" id="KW-1185">Reference proteome</keyword>
<evidence type="ECO:0000256" key="5">
    <source>
        <dbReference type="ARBA" id="ARBA00022801"/>
    </source>
</evidence>
<dbReference type="STRING" id="50990.A0A4V6PN30"/>
<dbReference type="GO" id="GO:0005829">
    <property type="term" value="C:cytosol"/>
    <property type="evidence" value="ECO:0007669"/>
    <property type="project" value="TreeGrafter"/>
</dbReference>
<protein>
    <recommendedName>
        <fullName evidence="7">Ubiquitin carboxyl-terminal hydrolase</fullName>
        <ecNumber evidence="7">3.4.19.12</ecNumber>
    </recommendedName>
</protein>
<evidence type="ECO:0000259" key="9">
    <source>
        <dbReference type="PROSITE" id="PS50235"/>
    </source>
</evidence>
<sequence>MMASPMFSSQTYSPQRGSDEHPQYRPAKNLEAFNSLLPPAVEFVEGSSSGALAIAEGKYEPINGSPKAQRSQAEVSFFNTVPVNGKPKNNSSTSPKSPAIQPLASTTSLYSHHIDSTWPASFDLGAGLFNTGNTCFLNSALQCLLHTAPLFRMLVAHSEKDPLKNGTFCMSCSLRQVLKDSFRRGRAFTPLAITKNLSSIAKHLRRGRQEDSHEFLRYAIDALQKSCLAGLPPKIDPKLAETTWVHRIFGGRLRSRVTCSRCGHNSDTFDSILDLSIDIYGVFELKEALRKFTTIDYLKGADKYKCEKCKRAVNAEKQFTIHEAPVVLTVHFKRFTPLGRKLAHPVKYQERLHLQPAMSEGQFGPTYSLYGVISHAGGGPNSGHYYAHVKSGSGRWYEMNDEMVEPARVPPVSLKNAYILFYVREGGQKLEAALNGSIYTAQRNGLLVNGMAKKRKVILSDDEEDQNDEKGQPLSKPFIGPVMPPGMGQSNGDTSSASAITPHKPSPVHPETAALKKKIAEAERRQQPKQSPRKALVDYEDDEEEGEVVQRTPIPTPSSPQKSPPPHPPTSPLPPSSPLTSGVPTSSFYGSSEPRLLKKRKSPDRDSLDFQTNRDSSASYRSQSEFKSSGSSQPNRTISNATQASSSTKRPSGTNPFNRITGSDNFDKKQEEVMFRPQKLHKKYGGKNARRIMM</sequence>
<dbReference type="GO" id="GO:0016579">
    <property type="term" value="P:protein deubiquitination"/>
    <property type="evidence" value="ECO:0007669"/>
    <property type="project" value="InterPro"/>
</dbReference>
<dbReference type="InterPro" id="IPR038765">
    <property type="entry name" value="Papain-like_cys_pep_sf"/>
</dbReference>
<gene>
    <name evidence="10" type="ORF">BD410DRAFT_710690</name>
</gene>
<evidence type="ECO:0000256" key="2">
    <source>
        <dbReference type="ARBA" id="ARBA00009085"/>
    </source>
</evidence>
<dbReference type="FunFam" id="3.90.70.10:FF:000119">
    <property type="entry name" value="Ubiquitin specific peptidase 36"/>
    <property type="match status" value="1"/>
</dbReference>
<dbReference type="VEuPathDB" id="FungiDB:BD410DRAFT_710690"/>
<proteinExistence type="inferred from homology"/>